<comment type="similarity">
    <text evidence="2">Belongs to the methyltransferase superfamily. L-isoaspartyl/D-aspartyl protein methyltransferase family.</text>
</comment>
<dbReference type="OrthoDB" id="4035289at2"/>
<keyword evidence="8" id="KW-0949">S-adenosyl-L-methionine</keyword>
<dbReference type="GO" id="GO:0005737">
    <property type="term" value="C:cytoplasm"/>
    <property type="evidence" value="ECO:0007669"/>
    <property type="project" value="UniProtKB-SubCell"/>
</dbReference>
<keyword evidence="6 12" id="KW-0489">Methyltransferase</keyword>
<dbReference type="EMBL" id="VDFY01000247">
    <property type="protein sequence ID" value="TNH23111.1"/>
    <property type="molecule type" value="Genomic_DNA"/>
</dbReference>
<dbReference type="Pfam" id="PF01135">
    <property type="entry name" value="PCMT"/>
    <property type="match status" value="1"/>
</dbReference>
<sequence>MSQTRDTGIADRAAELRAALVSDLRAQQKITSEVVEAAVRRVPRERFMPAGTDLDVAYGFDNSVVTKRDEHGLPISSVSAAYIQARMLEQAELAPGMTVLEIGSGGLNAAYLAEIVGPEGRVVSVDIDPEVIDRARTLLEENGYGSRVRVLVADAEHGVPDEGPFDAIIVTVGAWDIAPALLDQLREGGVIVLPLIMNAVTRTIGFRRDGDHLVSRSVEVAGFVPMQGDGAHPDRVFLLPDANGRHIRLLFDSGVPDHLDRLDGVLTTKRTELWSGVTIGNGVSFADLHLWFAWFLPGFCRVAADEGTDLAAERLWFPFGVVHGAGFAYLALRTAAQGEGFEFGARAFGPDGQRAAAAMVEQIRAWDRDGRDVEPRFGYWPTDSDHTQIPADAAVMDKTHGVISISWS</sequence>
<dbReference type="GO" id="GO:0004719">
    <property type="term" value="F:protein-L-isoaspartate (D-aspartate) O-methyltransferase activity"/>
    <property type="evidence" value="ECO:0007669"/>
    <property type="project" value="UniProtKB-EC"/>
</dbReference>
<evidence type="ECO:0000256" key="10">
    <source>
        <dbReference type="ARBA" id="ARBA00031323"/>
    </source>
</evidence>
<dbReference type="AlphaFoldDB" id="A0A5C4QAX4"/>
<evidence type="ECO:0000256" key="6">
    <source>
        <dbReference type="ARBA" id="ARBA00022603"/>
    </source>
</evidence>
<evidence type="ECO:0000256" key="2">
    <source>
        <dbReference type="ARBA" id="ARBA00005369"/>
    </source>
</evidence>
<evidence type="ECO:0000256" key="11">
    <source>
        <dbReference type="ARBA" id="ARBA00031350"/>
    </source>
</evidence>
<dbReference type="Gene3D" id="3.40.50.150">
    <property type="entry name" value="Vaccinia Virus protein VP39"/>
    <property type="match status" value="1"/>
</dbReference>
<dbReference type="InterPro" id="IPR027573">
    <property type="entry name" value="Methyltran_FxLD"/>
</dbReference>
<organism evidence="12 13">
    <name type="scientific">Micromonospora orduensis</name>
    <dbReference type="NCBI Taxonomy" id="1420891"/>
    <lineage>
        <taxon>Bacteria</taxon>
        <taxon>Bacillati</taxon>
        <taxon>Actinomycetota</taxon>
        <taxon>Actinomycetes</taxon>
        <taxon>Micromonosporales</taxon>
        <taxon>Micromonosporaceae</taxon>
        <taxon>Micromonospora</taxon>
    </lineage>
</organism>
<evidence type="ECO:0000256" key="3">
    <source>
        <dbReference type="ARBA" id="ARBA00011890"/>
    </source>
</evidence>
<evidence type="ECO:0000256" key="7">
    <source>
        <dbReference type="ARBA" id="ARBA00022679"/>
    </source>
</evidence>
<evidence type="ECO:0000313" key="12">
    <source>
        <dbReference type="EMBL" id="TNH23111.1"/>
    </source>
</evidence>
<evidence type="ECO:0000256" key="9">
    <source>
        <dbReference type="ARBA" id="ARBA00030757"/>
    </source>
</evidence>
<keyword evidence="13" id="KW-1185">Reference proteome</keyword>
<evidence type="ECO:0000256" key="4">
    <source>
        <dbReference type="ARBA" id="ARBA00013346"/>
    </source>
</evidence>
<evidence type="ECO:0000256" key="8">
    <source>
        <dbReference type="ARBA" id="ARBA00022691"/>
    </source>
</evidence>
<dbReference type="InterPro" id="IPR029063">
    <property type="entry name" value="SAM-dependent_MTases_sf"/>
</dbReference>
<name>A0A5C4QAX4_9ACTN</name>
<dbReference type="PANTHER" id="PTHR11579:SF0">
    <property type="entry name" value="PROTEIN-L-ISOASPARTATE(D-ASPARTATE) O-METHYLTRANSFERASE"/>
    <property type="match status" value="1"/>
</dbReference>
<comment type="caution">
    <text evidence="12">The sequence shown here is derived from an EMBL/GenBank/DDBJ whole genome shotgun (WGS) entry which is preliminary data.</text>
</comment>
<evidence type="ECO:0000256" key="1">
    <source>
        <dbReference type="ARBA" id="ARBA00004496"/>
    </source>
</evidence>
<evidence type="ECO:0000313" key="13">
    <source>
        <dbReference type="Proteomes" id="UP000306145"/>
    </source>
</evidence>
<dbReference type="EC" id="2.1.1.77" evidence="3"/>
<accession>A0A5C4QAX4</accession>
<dbReference type="PANTHER" id="PTHR11579">
    <property type="entry name" value="PROTEIN-L-ISOASPARTATE O-METHYLTRANSFERASE"/>
    <property type="match status" value="1"/>
</dbReference>
<protein>
    <recommendedName>
        <fullName evidence="4">Protein-L-isoaspartate O-methyltransferase</fullName>
        <ecNumber evidence="3">2.1.1.77</ecNumber>
    </recommendedName>
    <alternativeName>
        <fullName evidence="11">L-isoaspartyl protein carboxyl methyltransferase</fullName>
    </alternativeName>
    <alternativeName>
        <fullName evidence="9">Protein L-isoaspartyl methyltransferase</fullName>
    </alternativeName>
    <alternativeName>
        <fullName evidence="10">Protein-beta-aspartate methyltransferase</fullName>
    </alternativeName>
</protein>
<gene>
    <name evidence="12" type="primary">fxlM</name>
    <name evidence="12" type="ORF">FHG89_27760</name>
</gene>
<evidence type="ECO:0000256" key="5">
    <source>
        <dbReference type="ARBA" id="ARBA00022490"/>
    </source>
</evidence>
<dbReference type="NCBIfam" id="TIGR04364">
    <property type="entry name" value="methyltran_FxLD"/>
    <property type="match status" value="1"/>
</dbReference>
<reference evidence="12 13" key="1">
    <citation type="submission" date="2019-06" db="EMBL/GenBank/DDBJ databases">
        <title>Micromonospora ordensis sp. nov., isolated from deep marine sediment.</title>
        <authorList>
            <person name="Veyisoglu A."/>
            <person name="Carro L."/>
            <person name="Klenk H.-P."/>
            <person name="Sahin N."/>
        </authorList>
    </citation>
    <scope>NUCLEOTIDE SEQUENCE [LARGE SCALE GENOMIC DNA]</scope>
    <source>
        <strain evidence="12 13">S2509</strain>
    </source>
</reference>
<dbReference type="SUPFAM" id="SSF53335">
    <property type="entry name" value="S-adenosyl-L-methionine-dependent methyltransferases"/>
    <property type="match status" value="1"/>
</dbReference>
<dbReference type="RefSeq" id="WP_139587360.1">
    <property type="nucleotide sequence ID" value="NZ_VDFY01000247.1"/>
</dbReference>
<dbReference type="GO" id="GO:0032259">
    <property type="term" value="P:methylation"/>
    <property type="evidence" value="ECO:0007669"/>
    <property type="project" value="UniProtKB-KW"/>
</dbReference>
<comment type="subcellular location">
    <subcellularLocation>
        <location evidence="1">Cytoplasm</location>
    </subcellularLocation>
</comment>
<proteinExistence type="inferred from homology"/>
<dbReference type="CDD" id="cd02440">
    <property type="entry name" value="AdoMet_MTases"/>
    <property type="match status" value="1"/>
</dbReference>
<dbReference type="InterPro" id="IPR000682">
    <property type="entry name" value="PCMT"/>
</dbReference>
<keyword evidence="5" id="KW-0963">Cytoplasm</keyword>
<dbReference type="Proteomes" id="UP000306145">
    <property type="component" value="Unassembled WGS sequence"/>
</dbReference>
<keyword evidence="7 12" id="KW-0808">Transferase</keyword>